<feature type="transmembrane region" description="Helical" evidence="11">
    <location>
        <begin position="295"/>
        <end position="315"/>
    </location>
</feature>
<feature type="transmembrane region" description="Helical" evidence="11">
    <location>
        <begin position="392"/>
        <end position="416"/>
    </location>
</feature>
<dbReference type="InterPro" id="IPR017871">
    <property type="entry name" value="ABC_transporter-like_CS"/>
</dbReference>
<dbReference type="PROSITE" id="PS50990">
    <property type="entry name" value="PEPTIDASE_C39"/>
    <property type="match status" value="1"/>
</dbReference>
<dbReference type="InterPro" id="IPR036640">
    <property type="entry name" value="ABC1_TM_sf"/>
</dbReference>
<evidence type="ECO:0000256" key="11">
    <source>
        <dbReference type="SAM" id="Phobius"/>
    </source>
</evidence>
<evidence type="ECO:0000256" key="1">
    <source>
        <dbReference type="ARBA" id="ARBA00004651"/>
    </source>
</evidence>
<reference evidence="15 16" key="1">
    <citation type="submission" date="2024-06" db="EMBL/GenBank/DDBJ databases">
        <title>Genomic Encyclopedia of Type Strains, Phase V (KMG-V): Genome sequencing to study the core and pangenomes of soil and plant-associated prokaryotes.</title>
        <authorList>
            <person name="Whitman W."/>
        </authorList>
    </citation>
    <scope>NUCLEOTIDE SEQUENCE [LARGE SCALE GENOMIC DNA]</scope>
    <source>
        <strain evidence="15 16">USDA 160</strain>
    </source>
</reference>
<keyword evidence="7 15" id="KW-0067">ATP-binding</keyword>
<feature type="transmembrane region" description="Helical" evidence="11">
    <location>
        <begin position="264"/>
        <end position="289"/>
    </location>
</feature>
<comment type="subcellular location">
    <subcellularLocation>
        <location evidence="1">Cell membrane</location>
        <topology evidence="1">Multi-pass membrane protein</topology>
    </subcellularLocation>
</comment>
<evidence type="ECO:0000313" key="16">
    <source>
        <dbReference type="Proteomes" id="UP001549291"/>
    </source>
</evidence>
<name>A0ABV2RUI3_BRAJP</name>
<dbReference type="Pfam" id="PF03412">
    <property type="entry name" value="Peptidase_C39"/>
    <property type="match status" value="1"/>
</dbReference>
<sequence>MPEQLEPIGAAPDQGLIALVMMLRFNGLAIDPERIRHQFGTIIRAAEILRCAKELGLKARIVRTNWSRLSGLPMPVLAILREDRFLIFGKATEERVIALEPGQPQPVMLSRMELEAVWDGAVILMTRRASLSDLARRFDITWFLGAIRKYRRLLLEVLAASFCLQLFGLISPLFFQVVIDKVLAHRSMSTLDVLAFGLLATALFEVILGVLRTYLFSHTTSRIDVELGARLFRHLLALPIGYFQARRVGDSVARVRELENIRNFLTSSALTLVIDLFFSVVFIAVLFFYSPTLSWIVLASLPIYVAISAGATPLFQQRLDDKFQRGAENQAFLVETVTAMETLKAMAVEPQMQRRWEQQLAGYVAASFRVISLANVSSQLVQFINKLVSVAILYFGARFVMTGYLTVGELVAFNLISGRVSAPVLRLAQTWQDFHQARLSIARLGDILNTEPEPVYSPGKMSMATIRGDIAFEQVTFRYRIDGPEILRDVQLRVPANQVIGIVGSSGSGKSTLAKLVQRLYIPERGRVLVDGIDVTQVDPAWLRRQIGVVLQDSVLFNCSIRDNIAFADPATSTERVVQAATMAGAHHFILQLPNGYDTIVGERGSSLSGGQRQRIAIARALVTDPRILIFDEATSALDYESEHVVQQNMAKIVQGRTVLIIAHRLSALRMADRIITIEDGRLVEDGTHQELIKRGGRYSKLFRLQSGFHDLP</sequence>
<evidence type="ECO:0000256" key="5">
    <source>
        <dbReference type="ARBA" id="ARBA00022692"/>
    </source>
</evidence>
<feature type="domain" description="Peptidase C39" evidence="14">
    <location>
        <begin position="4"/>
        <end position="125"/>
    </location>
</feature>
<dbReference type="Proteomes" id="UP001549291">
    <property type="component" value="Unassembled WGS sequence"/>
</dbReference>
<comment type="caution">
    <text evidence="15">The sequence shown here is derived from an EMBL/GenBank/DDBJ whole genome shotgun (WGS) entry which is preliminary data.</text>
</comment>
<dbReference type="SUPFAM" id="SSF90123">
    <property type="entry name" value="ABC transporter transmembrane region"/>
    <property type="match status" value="1"/>
</dbReference>
<evidence type="ECO:0000256" key="4">
    <source>
        <dbReference type="ARBA" id="ARBA00022475"/>
    </source>
</evidence>
<dbReference type="PANTHER" id="PTHR24221">
    <property type="entry name" value="ATP-BINDING CASSETTE SUB-FAMILY B"/>
    <property type="match status" value="1"/>
</dbReference>
<proteinExistence type="inferred from homology"/>
<gene>
    <name evidence="15" type="ORF">ABIF63_004025</name>
</gene>
<feature type="transmembrane region" description="Helical" evidence="11">
    <location>
        <begin position="195"/>
        <end position="215"/>
    </location>
</feature>
<dbReference type="PANTHER" id="PTHR24221:SF647">
    <property type="entry name" value="BLL6336 PROTEIN"/>
    <property type="match status" value="1"/>
</dbReference>
<keyword evidence="5 11" id="KW-0812">Transmembrane</keyword>
<dbReference type="RefSeq" id="WP_248888729.1">
    <property type="nucleotide sequence ID" value="NZ_CP066351.1"/>
</dbReference>
<dbReference type="Pfam" id="PF00664">
    <property type="entry name" value="ABC_membrane"/>
    <property type="match status" value="1"/>
</dbReference>
<dbReference type="InterPro" id="IPR003593">
    <property type="entry name" value="AAA+_ATPase"/>
</dbReference>
<dbReference type="Gene3D" id="3.40.50.300">
    <property type="entry name" value="P-loop containing nucleotide triphosphate hydrolases"/>
    <property type="match status" value="1"/>
</dbReference>
<dbReference type="InterPro" id="IPR003439">
    <property type="entry name" value="ABC_transporter-like_ATP-bd"/>
</dbReference>
<evidence type="ECO:0000256" key="10">
    <source>
        <dbReference type="ARBA" id="ARBA00024722"/>
    </source>
</evidence>
<dbReference type="CDD" id="cd02417">
    <property type="entry name" value="Peptidase_C39_likeA"/>
    <property type="match status" value="1"/>
</dbReference>
<dbReference type="EMBL" id="JBEPTQ010000002">
    <property type="protein sequence ID" value="MET4719919.1"/>
    <property type="molecule type" value="Genomic_DNA"/>
</dbReference>
<keyword evidence="9 11" id="KW-0472">Membrane</keyword>
<evidence type="ECO:0000256" key="7">
    <source>
        <dbReference type="ARBA" id="ARBA00022840"/>
    </source>
</evidence>
<evidence type="ECO:0000256" key="8">
    <source>
        <dbReference type="ARBA" id="ARBA00022989"/>
    </source>
</evidence>
<evidence type="ECO:0000259" key="14">
    <source>
        <dbReference type="PROSITE" id="PS50990"/>
    </source>
</evidence>
<evidence type="ECO:0000313" key="15">
    <source>
        <dbReference type="EMBL" id="MET4719919.1"/>
    </source>
</evidence>
<dbReference type="Gene3D" id="3.90.70.10">
    <property type="entry name" value="Cysteine proteinases"/>
    <property type="match status" value="1"/>
</dbReference>
<dbReference type="Pfam" id="PF00005">
    <property type="entry name" value="ABC_tran"/>
    <property type="match status" value="1"/>
</dbReference>
<dbReference type="PROSITE" id="PS50893">
    <property type="entry name" value="ABC_TRANSPORTER_2"/>
    <property type="match status" value="1"/>
</dbReference>
<dbReference type="PROSITE" id="PS00211">
    <property type="entry name" value="ABC_TRANSPORTER_1"/>
    <property type="match status" value="1"/>
</dbReference>
<evidence type="ECO:0000256" key="2">
    <source>
        <dbReference type="ARBA" id="ARBA00005417"/>
    </source>
</evidence>
<comment type="similarity">
    <text evidence="2">Belongs to the ABC transporter superfamily.</text>
</comment>
<dbReference type="GO" id="GO:0005524">
    <property type="term" value="F:ATP binding"/>
    <property type="evidence" value="ECO:0007669"/>
    <property type="project" value="UniProtKB-KW"/>
</dbReference>
<dbReference type="InterPro" id="IPR039421">
    <property type="entry name" value="Type_1_exporter"/>
</dbReference>
<dbReference type="CDD" id="cd18588">
    <property type="entry name" value="ABC_6TM_CyaB_HlyB_like"/>
    <property type="match status" value="1"/>
</dbReference>
<organism evidence="15 16">
    <name type="scientific">Bradyrhizobium japonicum</name>
    <dbReference type="NCBI Taxonomy" id="375"/>
    <lineage>
        <taxon>Bacteria</taxon>
        <taxon>Pseudomonadati</taxon>
        <taxon>Pseudomonadota</taxon>
        <taxon>Alphaproteobacteria</taxon>
        <taxon>Hyphomicrobiales</taxon>
        <taxon>Nitrobacteraceae</taxon>
        <taxon>Bradyrhizobium</taxon>
    </lineage>
</organism>
<dbReference type="SUPFAM" id="SSF52540">
    <property type="entry name" value="P-loop containing nucleoside triphosphate hydrolases"/>
    <property type="match status" value="1"/>
</dbReference>
<feature type="transmembrane region" description="Helical" evidence="11">
    <location>
        <begin position="153"/>
        <end position="175"/>
    </location>
</feature>
<comment type="function">
    <text evidence="10">Involved in beta-(1--&gt;2)glucan export. Transmembrane domains (TMD) form a pore in the inner membrane and the ATP-binding domain (NBD) is responsible for energy generation.</text>
</comment>
<dbReference type="PROSITE" id="PS50929">
    <property type="entry name" value="ABC_TM1F"/>
    <property type="match status" value="1"/>
</dbReference>
<dbReference type="InterPro" id="IPR027417">
    <property type="entry name" value="P-loop_NTPase"/>
</dbReference>
<accession>A0ABV2RUI3</accession>
<keyword evidence="16" id="KW-1185">Reference proteome</keyword>
<evidence type="ECO:0000256" key="9">
    <source>
        <dbReference type="ARBA" id="ARBA00023136"/>
    </source>
</evidence>
<evidence type="ECO:0000259" key="13">
    <source>
        <dbReference type="PROSITE" id="PS50929"/>
    </source>
</evidence>
<dbReference type="NCBIfam" id="TIGR01846">
    <property type="entry name" value="type_I_sec_HlyB"/>
    <property type="match status" value="1"/>
</dbReference>
<evidence type="ECO:0000259" key="12">
    <source>
        <dbReference type="PROSITE" id="PS50893"/>
    </source>
</evidence>
<keyword evidence="6" id="KW-0547">Nucleotide-binding</keyword>
<keyword evidence="4" id="KW-1003">Cell membrane</keyword>
<keyword evidence="8 11" id="KW-1133">Transmembrane helix</keyword>
<dbReference type="InterPro" id="IPR011527">
    <property type="entry name" value="ABC1_TM_dom"/>
</dbReference>
<feature type="domain" description="ABC transporter" evidence="12">
    <location>
        <begin position="470"/>
        <end position="705"/>
    </location>
</feature>
<feature type="domain" description="ABC transmembrane type-1" evidence="13">
    <location>
        <begin position="157"/>
        <end position="436"/>
    </location>
</feature>
<dbReference type="SMART" id="SM00382">
    <property type="entry name" value="AAA"/>
    <property type="match status" value="1"/>
</dbReference>
<dbReference type="InterPro" id="IPR005074">
    <property type="entry name" value="Peptidase_C39"/>
</dbReference>
<evidence type="ECO:0000256" key="6">
    <source>
        <dbReference type="ARBA" id="ARBA00022741"/>
    </source>
</evidence>
<evidence type="ECO:0000256" key="3">
    <source>
        <dbReference type="ARBA" id="ARBA00022448"/>
    </source>
</evidence>
<keyword evidence="3" id="KW-0813">Transport</keyword>
<dbReference type="Gene3D" id="1.20.1560.10">
    <property type="entry name" value="ABC transporter type 1, transmembrane domain"/>
    <property type="match status" value="1"/>
</dbReference>
<dbReference type="InterPro" id="IPR039395">
    <property type="entry name" value="Peptidase_C39-like_A"/>
</dbReference>
<protein>
    <submittedName>
        <fullName evidence="15">Subfamily B ATP-binding cassette protein HlyB/CyaB</fullName>
    </submittedName>
</protein>
<dbReference type="InterPro" id="IPR010132">
    <property type="entry name" value="ATPase_T1SS_HlyB"/>
</dbReference>